<dbReference type="Pfam" id="PF22435">
    <property type="entry name" value="MRM3-like_sub_bind"/>
    <property type="match status" value="1"/>
</dbReference>
<dbReference type="Proteomes" id="UP000182347">
    <property type="component" value="Unassembled WGS sequence"/>
</dbReference>
<dbReference type="AlphaFoldDB" id="A0A1G9XJP1"/>
<protein>
    <submittedName>
        <fullName evidence="5">RNA methyltransferase, TrmH family</fullName>
    </submittedName>
</protein>
<evidence type="ECO:0000256" key="2">
    <source>
        <dbReference type="ARBA" id="ARBA00022603"/>
    </source>
</evidence>
<accession>A0A1G9XJP1</accession>
<evidence type="ECO:0000313" key="6">
    <source>
        <dbReference type="Proteomes" id="UP000182347"/>
    </source>
</evidence>
<dbReference type="InterPro" id="IPR029064">
    <property type="entry name" value="Ribosomal_eL30-like_sf"/>
</dbReference>
<feature type="domain" description="RNA 2-O ribose methyltransferase substrate binding" evidence="4">
    <location>
        <begin position="42"/>
        <end position="109"/>
    </location>
</feature>
<evidence type="ECO:0000259" key="4">
    <source>
        <dbReference type="SMART" id="SM00967"/>
    </source>
</evidence>
<proteinExistence type="inferred from homology"/>
<dbReference type="InterPro" id="IPR053888">
    <property type="entry name" value="MRM3-like_sub_bind"/>
</dbReference>
<dbReference type="InterPro" id="IPR029028">
    <property type="entry name" value="Alpha/beta_knot_MTases"/>
</dbReference>
<reference evidence="6" key="1">
    <citation type="submission" date="2016-10" db="EMBL/GenBank/DDBJ databases">
        <authorList>
            <person name="Varghese N."/>
            <person name="Submissions S."/>
        </authorList>
    </citation>
    <scope>NUCLEOTIDE SEQUENCE [LARGE SCALE GENOMIC DNA]</scope>
    <source>
        <strain evidence="6">CGMCC 1.6199</strain>
    </source>
</reference>
<comment type="similarity">
    <text evidence="1">Belongs to the class IV-like SAM-binding methyltransferase superfamily. RNA methyltransferase TrmH family.</text>
</comment>
<organism evidence="5 6">
    <name type="scientific">Sediminibacillus halophilus</name>
    <dbReference type="NCBI Taxonomy" id="482461"/>
    <lineage>
        <taxon>Bacteria</taxon>
        <taxon>Bacillati</taxon>
        <taxon>Bacillota</taxon>
        <taxon>Bacilli</taxon>
        <taxon>Bacillales</taxon>
        <taxon>Bacillaceae</taxon>
        <taxon>Sediminibacillus</taxon>
    </lineage>
</organism>
<dbReference type="InterPro" id="IPR001537">
    <property type="entry name" value="SpoU_MeTrfase"/>
</dbReference>
<evidence type="ECO:0000256" key="1">
    <source>
        <dbReference type="ARBA" id="ARBA00007228"/>
    </source>
</evidence>
<dbReference type="SMART" id="SM00967">
    <property type="entry name" value="SpoU_sub_bind"/>
    <property type="match status" value="1"/>
</dbReference>
<dbReference type="GO" id="GO:0003723">
    <property type="term" value="F:RNA binding"/>
    <property type="evidence" value="ECO:0007669"/>
    <property type="project" value="InterPro"/>
</dbReference>
<dbReference type="STRING" id="482461.SAMN05216244_3840"/>
<dbReference type="Gene3D" id="3.30.1330.30">
    <property type="match status" value="1"/>
</dbReference>
<dbReference type="InterPro" id="IPR029026">
    <property type="entry name" value="tRNA_m1G_MTases_N"/>
</dbReference>
<dbReference type="InterPro" id="IPR013123">
    <property type="entry name" value="SpoU_subst-bd"/>
</dbReference>
<dbReference type="SUPFAM" id="SSF55315">
    <property type="entry name" value="L30e-like"/>
    <property type="match status" value="1"/>
</dbReference>
<dbReference type="Pfam" id="PF00588">
    <property type="entry name" value="SpoU_methylase"/>
    <property type="match status" value="1"/>
</dbReference>
<sequence length="261" mass="29057">MYDRKEFTKRMMYVITSVQNNRVKNWQKLKKRKERVKTNTFIVEGYHMVEEASKSDWHVKEFILADGAVIPDWLENQEAIIVTDHILKSITDTKTPQGIAAVVEVKQPEEQKFEKLLLIDNVQDPGNLGTMVRTADAAGFDGIYVGAGSADIFNDKVLRSTQGSIFHLPIFQTDLLPIIDQLQEDDFTVWGAALENARPYMALPIPEKAALVVGNEGSGISSSILEKVNEIVSIPIFGKAESLNVSVAAGILLYHLASVEK</sequence>
<dbReference type="EMBL" id="FNHF01000007">
    <property type="protein sequence ID" value="SDM96626.1"/>
    <property type="molecule type" value="Genomic_DNA"/>
</dbReference>
<keyword evidence="3 5" id="KW-0808">Transferase</keyword>
<gene>
    <name evidence="5" type="ORF">SAMN05216244_3840</name>
</gene>
<dbReference type="PANTHER" id="PTHR43191">
    <property type="entry name" value="RRNA METHYLTRANSFERASE 3"/>
    <property type="match status" value="1"/>
</dbReference>
<dbReference type="GO" id="GO:0008173">
    <property type="term" value="F:RNA methyltransferase activity"/>
    <property type="evidence" value="ECO:0007669"/>
    <property type="project" value="InterPro"/>
</dbReference>
<evidence type="ECO:0000313" key="5">
    <source>
        <dbReference type="EMBL" id="SDM96626.1"/>
    </source>
</evidence>
<name>A0A1G9XJP1_9BACI</name>
<dbReference type="PANTHER" id="PTHR43191:SF2">
    <property type="entry name" value="RRNA METHYLTRANSFERASE 3, MITOCHONDRIAL"/>
    <property type="match status" value="1"/>
</dbReference>
<dbReference type="CDD" id="cd18095">
    <property type="entry name" value="SpoU-like_rRNA-MTase"/>
    <property type="match status" value="1"/>
</dbReference>
<evidence type="ECO:0000256" key="3">
    <source>
        <dbReference type="ARBA" id="ARBA00022679"/>
    </source>
</evidence>
<dbReference type="InterPro" id="IPR051259">
    <property type="entry name" value="rRNA_Methyltransferase"/>
</dbReference>
<keyword evidence="6" id="KW-1185">Reference proteome</keyword>
<dbReference type="Gene3D" id="3.40.1280.10">
    <property type="match status" value="1"/>
</dbReference>
<keyword evidence="2 5" id="KW-0489">Methyltransferase</keyword>
<dbReference type="SUPFAM" id="SSF75217">
    <property type="entry name" value="alpha/beta knot"/>
    <property type="match status" value="1"/>
</dbReference>
<dbReference type="GO" id="GO:0032259">
    <property type="term" value="P:methylation"/>
    <property type="evidence" value="ECO:0007669"/>
    <property type="project" value="UniProtKB-KW"/>
</dbReference>
<dbReference type="GO" id="GO:0006396">
    <property type="term" value="P:RNA processing"/>
    <property type="evidence" value="ECO:0007669"/>
    <property type="project" value="InterPro"/>
</dbReference>
<dbReference type="GO" id="GO:0005737">
    <property type="term" value="C:cytoplasm"/>
    <property type="evidence" value="ECO:0007669"/>
    <property type="project" value="UniProtKB-ARBA"/>
</dbReference>